<dbReference type="RefSeq" id="WP_044244355.1">
    <property type="nucleotide sequence ID" value="NZ_ASRX01000035.1"/>
</dbReference>
<evidence type="ECO:0000256" key="2">
    <source>
        <dbReference type="ARBA" id="ARBA00023315"/>
    </source>
</evidence>
<dbReference type="GO" id="GO:0016747">
    <property type="term" value="F:acyltransferase activity, transferring groups other than amino-acyl groups"/>
    <property type="evidence" value="ECO:0007669"/>
    <property type="project" value="InterPro"/>
</dbReference>
<dbReference type="AlphaFoldDB" id="A0A017T4X7"/>
<accession>A0A017T4X7</accession>
<evidence type="ECO:0000256" key="1">
    <source>
        <dbReference type="ARBA" id="ARBA00022679"/>
    </source>
</evidence>
<comment type="caution">
    <text evidence="4">The sequence shown here is derived from an EMBL/GenBank/DDBJ whole genome shotgun (WGS) entry which is preliminary data.</text>
</comment>
<dbReference type="PANTHER" id="PTHR43877:SF2">
    <property type="entry name" value="AMINOALKYLPHOSPHONATE N-ACETYLTRANSFERASE-RELATED"/>
    <property type="match status" value="1"/>
</dbReference>
<dbReference type="SUPFAM" id="SSF55729">
    <property type="entry name" value="Acyl-CoA N-acyltransferases (Nat)"/>
    <property type="match status" value="1"/>
</dbReference>
<protein>
    <submittedName>
        <fullName evidence="4">Putative N-acetyltransferase</fullName>
    </submittedName>
</protein>
<dbReference type="PANTHER" id="PTHR43877">
    <property type="entry name" value="AMINOALKYLPHOSPHONATE N-ACETYLTRANSFERASE-RELATED-RELATED"/>
    <property type="match status" value="1"/>
</dbReference>
<proteinExistence type="predicted"/>
<evidence type="ECO:0000313" key="4">
    <source>
        <dbReference type="EMBL" id="EYF04328.1"/>
    </source>
</evidence>
<dbReference type="PROSITE" id="PS51186">
    <property type="entry name" value="GNAT"/>
    <property type="match status" value="1"/>
</dbReference>
<dbReference type="InterPro" id="IPR000182">
    <property type="entry name" value="GNAT_dom"/>
</dbReference>
<evidence type="ECO:0000259" key="3">
    <source>
        <dbReference type="PROSITE" id="PS51186"/>
    </source>
</evidence>
<dbReference type="Gene3D" id="3.40.630.30">
    <property type="match status" value="1"/>
</dbReference>
<keyword evidence="2" id="KW-0012">Acyltransferase</keyword>
<name>A0A017T4X7_9BACT</name>
<keyword evidence="1 4" id="KW-0808">Transferase</keyword>
<evidence type="ECO:0000313" key="5">
    <source>
        <dbReference type="Proteomes" id="UP000019678"/>
    </source>
</evidence>
<organism evidence="4 5">
    <name type="scientific">Chondromyces apiculatus DSM 436</name>
    <dbReference type="NCBI Taxonomy" id="1192034"/>
    <lineage>
        <taxon>Bacteria</taxon>
        <taxon>Pseudomonadati</taxon>
        <taxon>Myxococcota</taxon>
        <taxon>Polyangia</taxon>
        <taxon>Polyangiales</taxon>
        <taxon>Polyangiaceae</taxon>
        <taxon>Chondromyces</taxon>
    </lineage>
</organism>
<feature type="domain" description="N-acetyltransferase" evidence="3">
    <location>
        <begin position="5"/>
        <end position="160"/>
    </location>
</feature>
<dbReference type="Pfam" id="PF00583">
    <property type="entry name" value="Acetyltransf_1"/>
    <property type="match status" value="1"/>
</dbReference>
<dbReference type="InterPro" id="IPR016181">
    <property type="entry name" value="Acyl_CoA_acyltransferase"/>
</dbReference>
<dbReference type="EMBL" id="ASRX01000035">
    <property type="protein sequence ID" value="EYF04328.1"/>
    <property type="molecule type" value="Genomic_DNA"/>
</dbReference>
<dbReference type="CDD" id="cd04301">
    <property type="entry name" value="NAT_SF"/>
    <property type="match status" value="1"/>
</dbReference>
<dbReference type="eggNOG" id="COG0456">
    <property type="taxonomic scope" value="Bacteria"/>
</dbReference>
<dbReference type="STRING" id="1192034.CAP_4592"/>
<keyword evidence="5" id="KW-1185">Reference proteome</keyword>
<dbReference type="InterPro" id="IPR050832">
    <property type="entry name" value="Bact_Acetyltransf"/>
</dbReference>
<sequence>MIFSLATRDAVDADGDQLIQLIGDVFAEYPGCVMDVDGEMPELRAIASSFLRKNGRFWVVEDGDRVVACVGCRPAGDPAGVELCKLYVSAAARRRGLGGALCARVEDEARVRGATFVELWSDTRFTDAHRLYERRGYARGETTRALHDRSNTVEFFFRLPLVPGNPTA</sequence>
<dbReference type="Proteomes" id="UP000019678">
    <property type="component" value="Unassembled WGS sequence"/>
</dbReference>
<gene>
    <name evidence="4" type="ORF">CAP_4592</name>
</gene>
<reference evidence="4 5" key="1">
    <citation type="submission" date="2013-05" db="EMBL/GenBank/DDBJ databases">
        <title>Genome assembly of Chondromyces apiculatus DSM 436.</title>
        <authorList>
            <person name="Sharma G."/>
            <person name="Khatri I."/>
            <person name="Kaur C."/>
            <person name="Mayilraj S."/>
            <person name="Subramanian S."/>
        </authorList>
    </citation>
    <scope>NUCLEOTIDE SEQUENCE [LARGE SCALE GENOMIC DNA]</scope>
    <source>
        <strain evidence="4 5">DSM 436</strain>
    </source>
</reference>